<keyword evidence="2 6" id="KW-0698">rRNA processing</keyword>
<keyword evidence="5 6" id="KW-0949">S-adenosyl-L-methionine</keyword>
<sequence length="278" mass="30998">MHNPVLLQDAITGLNVKRNGLYIDATVGEAGHTKDILKLGGKVLAIDRDPGQIKKLIIDSQSAQKLKLVVGNFADIESTAHANDFIPADGILFDLGLSMRQVNNSGRGFSYRNRDEPLDMRLSDTLDLTAADVLNSYGQDKLYEILAGFAEEVYAPAISRSVIRARSLKPIKRVGDLTRLIDQVLTGKDQRTYARVFQALRIAVNDELDNLEKGLDGALKILKKTGRIVTITFHSLEDRIVKQFIRNKKLRQLNKKVNRGKSSLSFERSAKLRIFTTP</sequence>
<dbReference type="InterPro" id="IPR023397">
    <property type="entry name" value="SAM-dep_MeTrfase_MraW_recog"/>
</dbReference>
<dbReference type="PANTHER" id="PTHR11265:SF0">
    <property type="entry name" value="12S RRNA N4-METHYLCYTIDINE METHYLTRANSFERASE"/>
    <property type="match status" value="1"/>
</dbReference>
<proteinExistence type="inferred from homology"/>
<gene>
    <name evidence="6" type="primary">rsmH</name>
    <name evidence="7" type="ORF">A2774_03975</name>
</gene>
<keyword evidence="6" id="KW-0963">Cytoplasm</keyword>
<feature type="binding site" evidence="6">
    <location>
        <position position="47"/>
    </location>
    <ligand>
        <name>S-adenosyl-L-methionine</name>
        <dbReference type="ChEBI" id="CHEBI:59789"/>
    </ligand>
</feature>
<dbReference type="EMBL" id="MFZG01000009">
    <property type="protein sequence ID" value="OGK17330.1"/>
    <property type="molecule type" value="Genomic_DNA"/>
</dbReference>
<dbReference type="GO" id="GO:0005737">
    <property type="term" value="C:cytoplasm"/>
    <property type="evidence" value="ECO:0007669"/>
    <property type="project" value="UniProtKB-SubCell"/>
</dbReference>
<comment type="function">
    <text evidence="6">Specifically methylates the N4 position of cytidine in position 1402 (C1402) of 16S rRNA.</text>
</comment>
<reference evidence="7 8" key="1">
    <citation type="journal article" date="2016" name="Nat. Commun.">
        <title>Thousands of microbial genomes shed light on interconnected biogeochemical processes in an aquifer system.</title>
        <authorList>
            <person name="Anantharaman K."/>
            <person name="Brown C.T."/>
            <person name="Hug L.A."/>
            <person name="Sharon I."/>
            <person name="Castelle C.J."/>
            <person name="Probst A.J."/>
            <person name="Thomas B.C."/>
            <person name="Singh A."/>
            <person name="Wilkins M.J."/>
            <person name="Karaoz U."/>
            <person name="Brodie E.L."/>
            <person name="Williams K.H."/>
            <person name="Hubbard S.S."/>
            <person name="Banfield J.F."/>
        </authorList>
    </citation>
    <scope>NUCLEOTIDE SEQUENCE [LARGE SCALE GENOMIC DNA]</scope>
</reference>
<name>A0A1F7GEF6_9BACT</name>
<evidence type="ECO:0000256" key="6">
    <source>
        <dbReference type="HAMAP-Rule" id="MF_01007"/>
    </source>
</evidence>
<evidence type="ECO:0000256" key="2">
    <source>
        <dbReference type="ARBA" id="ARBA00022552"/>
    </source>
</evidence>
<organism evidence="7 8">
    <name type="scientific">Candidatus Roizmanbacteria bacterium RIFCSPHIGHO2_01_FULL_39_12c</name>
    <dbReference type="NCBI Taxonomy" id="1802031"/>
    <lineage>
        <taxon>Bacteria</taxon>
        <taxon>Candidatus Roizmaniibacteriota</taxon>
    </lineage>
</organism>
<dbReference type="GO" id="GO:0071424">
    <property type="term" value="F:rRNA (cytosine-N4-)-methyltransferase activity"/>
    <property type="evidence" value="ECO:0007669"/>
    <property type="project" value="UniProtKB-UniRule"/>
</dbReference>
<feature type="binding site" evidence="6">
    <location>
        <position position="94"/>
    </location>
    <ligand>
        <name>S-adenosyl-L-methionine</name>
        <dbReference type="ChEBI" id="CHEBI:59789"/>
    </ligand>
</feature>
<dbReference type="PIRSF" id="PIRSF004486">
    <property type="entry name" value="MraW"/>
    <property type="match status" value="1"/>
</dbReference>
<comment type="similarity">
    <text evidence="1 6">Belongs to the methyltransferase superfamily. RsmH family.</text>
</comment>
<comment type="subcellular location">
    <subcellularLocation>
        <location evidence="6">Cytoplasm</location>
    </subcellularLocation>
</comment>
<comment type="caution">
    <text evidence="7">The sequence shown here is derived from an EMBL/GenBank/DDBJ whole genome shotgun (WGS) entry which is preliminary data.</text>
</comment>
<dbReference type="Gene3D" id="3.40.50.150">
    <property type="entry name" value="Vaccinia Virus protein VP39"/>
    <property type="match status" value="1"/>
</dbReference>
<dbReference type="AlphaFoldDB" id="A0A1F7GEF6"/>
<evidence type="ECO:0000313" key="7">
    <source>
        <dbReference type="EMBL" id="OGK17330.1"/>
    </source>
</evidence>
<feature type="binding site" evidence="6">
    <location>
        <position position="73"/>
    </location>
    <ligand>
        <name>S-adenosyl-L-methionine</name>
        <dbReference type="ChEBI" id="CHEBI:59789"/>
    </ligand>
</feature>
<evidence type="ECO:0000313" key="8">
    <source>
        <dbReference type="Proteomes" id="UP000177208"/>
    </source>
</evidence>
<dbReference type="EC" id="2.1.1.199" evidence="6"/>
<dbReference type="NCBIfam" id="TIGR00006">
    <property type="entry name" value="16S rRNA (cytosine(1402)-N(4))-methyltransferase RsmH"/>
    <property type="match status" value="1"/>
</dbReference>
<feature type="binding site" evidence="6">
    <location>
        <position position="101"/>
    </location>
    <ligand>
        <name>S-adenosyl-L-methionine</name>
        <dbReference type="ChEBI" id="CHEBI:59789"/>
    </ligand>
</feature>
<keyword evidence="3 6" id="KW-0489">Methyltransferase</keyword>
<dbReference type="InterPro" id="IPR029063">
    <property type="entry name" value="SAM-dependent_MTases_sf"/>
</dbReference>
<keyword evidence="4 6" id="KW-0808">Transferase</keyword>
<evidence type="ECO:0000256" key="1">
    <source>
        <dbReference type="ARBA" id="ARBA00010396"/>
    </source>
</evidence>
<evidence type="ECO:0000256" key="3">
    <source>
        <dbReference type="ARBA" id="ARBA00022603"/>
    </source>
</evidence>
<dbReference type="PANTHER" id="PTHR11265">
    <property type="entry name" value="S-ADENOSYL-METHYLTRANSFERASE MRAW"/>
    <property type="match status" value="1"/>
</dbReference>
<protein>
    <recommendedName>
        <fullName evidence="6">Ribosomal RNA small subunit methyltransferase H</fullName>
        <ecNumber evidence="6">2.1.1.199</ecNumber>
    </recommendedName>
    <alternativeName>
        <fullName evidence="6">16S rRNA m(4)C1402 methyltransferase</fullName>
    </alternativeName>
    <alternativeName>
        <fullName evidence="6">rRNA (cytosine-N(4)-)-methyltransferase RsmH</fullName>
    </alternativeName>
</protein>
<evidence type="ECO:0000256" key="4">
    <source>
        <dbReference type="ARBA" id="ARBA00022679"/>
    </source>
</evidence>
<dbReference type="Gene3D" id="1.10.150.170">
    <property type="entry name" value="Putative methyltransferase TM0872, insert domain"/>
    <property type="match status" value="1"/>
</dbReference>
<dbReference type="GO" id="GO:0070475">
    <property type="term" value="P:rRNA base methylation"/>
    <property type="evidence" value="ECO:0007669"/>
    <property type="project" value="UniProtKB-UniRule"/>
</dbReference>
<comment type="catalytic activity">
    <reaction evidence="6">
        <text>cytidine(1402) in 16S rRNA + S-adenosyl-L-methionine = N(4)-methylcytidine(1402) in 16S rRNA + S-adenosyl-L-homocysteine + H(+)</text>
        <dbReference type="Rhea" id="RHEA:42928"/>
        <dbReference type="Rhea" id="RHEA-COMP:10286"/>
        <dbReference type="Rhea" id="RHEA-COMP:10287"/>
        <dbReference type="ChEBI" id="CHEBI:15378"/>
        <dbReference type="ChEBI" id="CHEBI:57856"/>
        <dbReference type="ChEBI" id="CHEBI:59789"/>
        <dbReference type="ChEBI" id="CHEBI:74506"/>
        <dbReference type="ChEBI" id="CHEBI:82748"/>
        <dbReference type="EC" id="2.1.1.199"/>
    </reaction>
</comment>
<dbReference type="SUPFAM" id="SSF81799">
    <property type="entry name" value="Putative methyltransferase TM0872, insert domain"/>
    <property type="match status" value="1"/>
</dbReference>
<feature type="binding site" evidence="6">
    <location>
        <begin position="30"/>
        <end position="32"/>
    </location>
    <ligand>
        <name>S-adenosyl-L-methionine</name>
        <dbReference type="ChEBI" id="CHEBI:59789"/>
    </ligand>
</feature>
<dbReference type="SUPFAM" id="SSF53335">
    <property type="entry name" value="S-adenosyl-L-methionine-dependent methyltransferases"/>
    <property type="match status" value="1"/>
</dbReference>
<dbReference type="Proteomes" id="UP000177208">
    <property type="component" value="Unassembled WGS sequence"/>
</dbReference>
<dbReference type="InterPro" id="IPR002903">
    <property type="entry name" value="RsmH"/>
</dbReference>
<accession>A0A1F7GEF6</accession>
<dbReference type="HAMAP" id="MF_01007">
    <property type="entry name" value="16SrRNA_methyltr_H"/>
    <property type="match status" value="1"/>
</dbReference>
<evidence type="ECO:0000256" key="5">
    <source>
        <dbReference type="ARBA" id="ARBA00022691"/>
    </source>
</evidence>
<dbReference type="Pfam" id="PF01795">
    <property type="entry name" value="Methyltransf_5"/>
    <property type="match status" value="1"/>
</dbReference>